<evidence type="ECO:0000256" key="10">
    <source>
        <dbReference type="ARBA" id="ARBA00049111"/>
    </source>
</evidence>
<dbReference type="PIRSF" id="PIRSF000521">
    <property type="entry name" value="Transaminase_4ab_Lys_Orn"/>
    <property type="match status" value="1"/>
</dbReference>
<dbReference type="NCBIfam" id="TIGR00709">
    <property type="entry name" value="dat"/>
    <property type="match status" value="1"/>
</dbReference>
<evidence type="ECO:0000256" key="4">
    <source>
        <dbReference type="ARBA" id="ARBA00008954"/>
    </source>
</evidence>
<dbReference type="EMBL" id="JBEPSJ010000003">
    <property type="protein sequence ID" value="MET4583121.1"/>
    <property type="molecule type" value="Genomic_DNA"/>
</dbReference>
<evidence type="ECO:0000256" key="8">
    <source>
        <dbReference type="ARBA" id="ARBA00022679"/>
    </source>
</evidence>
<dbReference type="PANTHER" id="PTHR43552">
    <property type="entry name" value="DIAMINOBUTYRATE--2-OXOGLUTARATE AMINOTRANSFERASE"/>
    <property type="match status" value="1"/>
</dbReference>
<evidence type="ECO:0000256" key="5">
    <source>
        <dbReference type="ARBA" id="ARBA00013155"/>
    </source>
</evidence>
<evidence type="ECO:0000256" key="1">
    <source>
        <dbReference type="ARBA" id="ARBA00001933"/>
    </source>
</evidence>
<evidence type="ECO:0000256" key="2">
    <source>
        <dbReference type="ARBA" id="ARBA00002189"/>
    </source>
</evidence>
<comment type="similarity">
    <text evidence="4 11">Belongs to the class-III pyridoxal-phosphate-dependent aminotransferase family.</text>
</comment>
<evidence type="ECO:0000256" key="9">
    <source>
        <dbReference type="ARBA" id="ARBA00022898"/>
    </source>
</evidence>
<dbReference type="InterPro" id="IPR012773">
    <property type="entry name" value="Ectoine_EctB"/>
</dbReference>
<dbReference type="NCBIfam" id="NF006733">
    <property type="entry name" value="PRK09264.1"/>
    <property type="match status" value="1"/>
</dbReference>
<dbReference type="InterPro" id="IPR004637">
    <property type="entry name" value="Dat"/>
</dbReference>
<accession>A0ABV2QQ01</accession>
<protein>
    <recommendedName>
        <fullName evidence="6 12">Diaminobutyrate--2-oxoglutarate transaminase</fullName>
        <ecNumber evidence="5 12">2.6.1.76</ecNumber>
    </recommendedName>
    <alternativeName>
        <fullName evidence="12">DABA aminotransferase</fullName>
    </alternativeName>
</protein>
<dbReference type="Gene3D" id="3.40.640.10">
    <property type="entry name" value="Type I PLP-dependent aspartate aminotransferase-like (Major domain)"/>
    <property type="match status" value="1"/>
</dbReference>
<comment type="cofactor">
    <cofactor evidence="1 12">
        <name>pyridoxal 5'-phosphate</name>
        <dbReference type="ChEBI" id="CHEBI:597326"/>
    </cofactor>
</comment>
<dbReference type="RefSeq" id="WP_354025543.1">
    <property type="nucleotide sequence ID" value="NZ_JBEPSJ010000003.1"/>
</dbReference>
<dbReference type="InterPro" id="IPR015424">
    <property type="entry name" value="PyrdxlP-dep_Trfase"/>
</dbReference>
<sequence>MNLDIFSDMESDVRGYIRSFPVIFERAVGSIMIDQDGAEYVDFFSGAGALNYGHNNPIMKKALIDYIEGDSISHSLDMATVAKKAFLEAFQSIVLEPRGLDYKLQFTGPTGTNAVEAALKIARLSTGRSTVVAFTRAFHGVSGGSLATTANQHFRQAAGYELDNVVFVPFDGYLPGLDTLAYLEKLLDDPSSGLELPAAVIVETIQAEGGINVASPEWLRGLRELTERHGIVLIVDDIQVGSGRTGEFFSFEASGIVPDIVTLSKSLSGYGLPMSLVLLKRDIDVLKRGSHSGTFRGNNMAFVCATVALETYWKDDALTADVHRKEAIVRERLAAIASLHPEAQLEVRGRGFIFGFASTAMPALAQAVAAEAFTRGLVVETSGPVDEVLKLLPALVIDDATLNRGLDIIAASVEAVLAKA</sequence>
<evidence type="ECO:0000313" key="14">
    <source>
        <dbReference type="Proteomes" id="UP001549257"/>
    </source>
</evidence>
<dbReference type="InterPro" id="IPR005814">
    <property type="entry name" value="Aminotrans_3"/>
</dbReference>
<dbReference type="CDD" id="cd00610">
    <property type="entry name" value="OAT_like"/>
    <property type="match status" value="1"/>
</dbReference>
<dbReference type="PANTHER" id="PTHR43552:SF2">
    <property type="entry name" value="DIAMINOBUTYRATE--2-OXOGLUTARATE TRANSAMINASE"/>
    <property type="match status" value="1"/>
</dbReference>
<organism evidence="13 14">
    <name type="scientific">Conyzicola nivalis</name>
    <dbReference type="NCBI Taxonomy" id="1477021"/>
    <lineage>
        <taxon>Bacteria</taxon>
        <taxon>Bacillati</taxon>
        <taxon>Actinomycetota</taxon>
        <taxon>Actinomycetes</taxon>
        <taxon>Micrococcales</taxon>
        <taxon>Microbacteriaceae</taxon>
        <taxon>Conyzicola</taxon>
    </lineage>
</organism>
<reference evidence="13 14" key="1">
    <citation type="submission" date="2024-06" db="EMBL/GenBank/DDBJ databases">
        <title>Sorghum-associated microbial communities from plants grown in Nebraska, USA.</title>
        <authorList>
            <person name="Schachtman D."/>
        </authorList>
    </citation>
    <scope>NUCLEOTIDE SEQUENCE [LARGE SCALE GENOMIC DNA]</scope>
    <source>
        <strain evidence="13 14">2857</strain>
    </source>
</reference>
<comment type="pathway">
    <text evidence="3 12">Amine and polyamine biosynthesis; ectoine biosynthesis; L-ectoine from L-aspartate 4-semialdehyde: step 1/3.</text>
</comment>
<dbReference type="Pfam" id="PF00202">
    <property type="entry name" value="Aminotran_3"/>
    <property type="match status" value="1"/>
</dbReference>
<evidence type="ECO:0000256" key="12">
    <source>
        <dbReference type="RuleBase" id="RU365034"/>
    </source>
</evidence>
<dbReference type="GO" id="GO:0045303">
    <property type="term" value="F:diaminobutyrate-2-oxoglutarate transaminase activity"/>
    <property type="evidence" value="ECO:0007669"/>
    <property type="project" value="UniProtKB-EC"/>
</dbReference>
<proteinExistence type="inferred from homology"/>
<dbReference type="InterPro" id="IPR015422">
    <property type="entry name" value="PyrdxlP-dep_Trfase_small"/>
</dbReference>
<comment type="caution">
    <text evidence="13">The sequence shown here is derived from an EMBL/GenBank/DDBJ whole genome shotgun (WGS) entry which is preliminary data.</text>
</comment>
<comment type="function">
    <text evidence="2 12">Catalyzes reversively the conversion of L-aspartate beta-semialdehyde (ASA) to L-2,4-diaminobutyrate (DABA) by transamination with L-glutamate.</text>
</comment>
<evidence type="ECO:0000256" key="3">
    <source>
        <dbReference type="ARBA" id="ARBA00004946"/>
    </source>
</evidence>
<dbReference type="Gene3D" id="3.90.1150.10">
    <property type="entry name" value="Aspartate Aminotransferase, domain 1"/>
    <property type="match status" value="1"/>
</dbReference>
<evidence type="ECO:0000256" key="6">
    <source>
        <dbReference type="ARBA" id="ARBA00014798"/>
    </source>
</evidence>
<name>A0ABV2QQ01_9MICO</name>
<dbReference type="InterPro" id="IPR015421">
    <property type="entry name" value="PyrdxlP-dep_Trfase_major"/>
</dbReference>
<comment type="catalytic activity">
    <reaction evidence="10 12">
        <text>L-2,4-diaminobutanoate + 2-oxoglutarate = L-aspartate 4-semialdehyde + L-glutamate</text>
        <dbReference type="Rhea" id="RHEA:11160"/>
        <dbReference type="ChEBI" id="CHEBI:16810"/>
        <dbReference type="ChEBI" id="CHEBI:29985"/>
        <dbReference type="ChEBI" id="CHEBI:58761"/>
        <dbReference type="ChEBI" id="CHEBI:537519"/>
        <dbReference type="EC" id="2.6.1.76"/>
    </reaction>
</comment>
<evidence type="ECO:0000313" key="13">
    <source>
        <dbReference type="EMBL" id="MET4583121.1"/>
    </source>
</evidence>
<dbReference type="NCBIfam" id="TIGR02407">
    <property type="entry name" value="ectoine_ectB"/>
    <property type="match status" value="1"/>
</dbReference>
<dbReference type="Proteomes" id="UP001549257">
    <property type="component" value="Unassembled WGS sequence"/>
</dbReference>
<evidence type="ECO:0000256" key="7">
    <source>
        <dbReference type="ARBA" id="ARBA00022576"/>
    </source>
</evidence>
<dbReference type="EC" id="2.6.1.76" evidence="5 12"/>
<keyword evidence="14" id="KW-1185">Reference proteome</keyword>
<keyword evidence="7 12" id="KW-0032">Aminotransferase</keyword>
<keyword evidence="8 12" id="KW-0808">Transferase</keyword>
<keyword evidence="9 11" id="KW-0663">Pyridoxal phosphate</keyword>
<evidence type="ECO:0000256" key="11">
    <source>
        <dbReference type="RuleBase" id="RU003560"/>
    </source>
</evidence>
<gene>
    <name evidence="13" type="ORF">ABIE21_002640</name>
</gene>
<dbReference type="SUPFAM" id="SSF53383">
    <property type="entry name" value="PLP-dependent transferases"/>
    <property type="match status" value="1"/>
</dbReference>